<dbReference type="GO" id="GO:0046076">
    <property type="term" value="P:dTTP catabolic process"/>
    <property type="evidence" value="ECO:0007669"/>
    <property type="project" value="TreeGrafter"/>
</dbReference>
<accession>A0A369MD80</accession>
<organism evidence="2 3">
    <name type="scientific">Eggerthella lenta</name>
    <name type="common">Eubacterium lentum</name>
    <dbReference type="NCBI Taxonomy" id="84112"/>
    <lineage>
        <taxon>Bacteria</taxon>
        <taxon>Bacillati</taxon>
        <taxon>Actinomycetota</taxon>
        <taxon>Coriobacteriia</taxon>
        <taxon>Eggerthellales</taxon>
        <taxon>Eggerthellaceae</taxon>
        <taxon>Eggerthella</taxon>
    </lineage>
</organism>
<dbReference type="GO" id="GO:0046061">
    <property type="term" value="P:dATP catabolic process"/>
    <property type="evidence" value="ECO:0007669"/>
    <property type="project" value="TreeGrafter"/>
</dbReference>
<dbReference type="InterPro" id="IPR011551">
    <property type="entry name" value="NTP_PyrPHydrolase_MazG"/>
</dbReference>
<reference evidence="2 3" key="1">
    <citation type="journal article" date="2018" name="Elife">
        <title>Discovery and characterization of a prevalent human gut bacterial enzyme sufficient for the inactivation of a family of plant toxins.</title>
        <authorList>
            <person name="Koppel N."/>
            <person name="Bisanz J.E."/>
            <person name="Pandelia M.E."/>
            <person name="Turnbaugh P.J."/>
            <person name="Balskus E.P."/>
        </authorList>
    </citation>
    <scope>NUCLEOTIDE SEQUENCE [LARGE SCALE GENOMIC DNA]</scope>
    <source>
        <strain evidence="2 3">W1 BHI 6</strain>
    </source>
</reference>
<dbReference type="EMBL" id="PPTU01000020">
    <property type="protein sequence ID" value="RDB68445.1"/>
    <property type="molecule type" value="Genomic_DNA"/>
</dbReference>
<dbReference type="FunFam" id="1.10.287.1080:FF:000001">
    <property type="entry name" value="Nucleoside triphosphate pyrophosphohydrolase"/>
    <property type="match status" value="1"/>
</dbReference>
<comment type="caution">
    <text evidence="2">The sequence shown here is derived from an EMBL/GenBank/DDBJ whole genome shotgun (WGS) entry which is preliminary data.</text>
</comment>
<dbReference type="NCBIfam" id="NF007113">
    <property type="entry name" value="PRK09562.1"/>
    <property type="match status" value="1"/>
</dbReference>
<feature type="domain" description="NTP pyrophosphohydrolase MazG-like" evidence="1">
    <location>
        <begin position="55"/>
        <end position="128"/>
    </location>
</feature>
<dbReference type="AlphaFoldDB" id="A0A369MD80"/>
<dbReference type="PANTHER" id="PTHR30522:SF0">
    <property type="entry name" value="NUCLEOSIDE TRIPHOSPHATE PYROPHOSPHOHYDROLASE"/>
    <property type="match status" value="1"/>
</dbReference>
<dbReference type="GO" id="GO:0046047">
    <property type="term" value="P:TTP catabolic process"/>
    <property type="evidence" value="ECO:0007669"/>
    <property type="project" value="TreeGrafter"/>
</dbReference>
<dbReference type="GO" id="GO:0006203">
    <property type="term" value="P:dGTP catabolic process"/>
    <property type="evidence" value="ECO:0007669"/>
    <property type="project" value="TreeGrafter"/>
</dbReference>
<dbReference type="InterPro" id="IPR048011">
    <property type="entry name" value="NTP-PPase_MazG-like_C"/>
</dbReference>
<dbReference type="Pfam" id="PF03819">
    <property type="entry name" value="MazG"/>
    <property type="match status" value="1"/>
</dbReference>
<evidence type="ECO:0000259" key="1">
    <source>
        <dbReference type="Pfam" id="PF03819"/>
    </source>
</evidence>
<dbReference type="InterPro" id="IPR004518">
    <property type="entry name" value="MazG-like_dom"/>
</dbReference>
<dbReference type="SUPFAM" id="SSF101386">
    <property type="entry name" value="all-alpha NTP pyrophosphatases"/>
    <property type="match status" value="2"/>
</dbReference>
<dbReference type="GO" id="GO:0046052">
    <property type="term" value="P:UTP catabolic process"/>
    <property type="evidence" value="ECO:0007669"/>
    <property type="project" value="TreeGrafter"/>
</dbReference>
<gene>
    <name evidence="2" type="ORF">C1875_11630</name>
</gene>
<dbReference type="GO" id="GO:0046081">
    <property type="term" value="P:dUTP catabolic process"/>
    <property type="evidence" value="ECO:0007669"/>
    <property type="project" value="TreeGrafter"/>
</dbReference>
<protein>
    <submittedName>
        <fullName evidence="2">Nucleoside triphosphate pyrophosphohydrolase</fullName>
    </submittedName>
</protein>
<dbReference type="NCBIfam" id="TIGR00444">
    <property type="entry name" value="mazG"/>
    <property type="match status" value="1"/>
</dbReference>
<evidence type="ECO:0000313" key="2">
    <source>
        <dbReference type="EMBL" id="RDB68445.1"/>
    </source>
</evidence>
<dbReference type="Proteomes" id="UP000253970">
    <property type="component" value="Unassembled WGS sequence"/>
</dbReference>
<dbReference type="GO" id="GO:0047429">
    <property type="term" value="F:nucleoside triphosphate diphosphatase activity"/>
    <property type="evidence" value="ECO:0007669"/>
    <property type="project" value="InterPro"/>
</dbReference>
<proteinExistence type="predicted"/>
<sequence length="323" mass="34698">MTASEPTPPIASPSPAAPLASQLAANPCSHPSFDQFVATIAALRAPDGCPWDRTQTHQSIAHNMIEEAYEAVDAIEAVDVAHLREELGDVLLQVVLQSQIASDAGEFDIDDVCADVNEKMVRRHPHVFGEAQAANAGDVLDLWDRVKMAEKGAADEAADGAGERREGLLDGVPTSFPALMQAQKISRKAAAAGFEWDSLDGVWEKVREEIAELQEAYAVAPKAANGKVDAAAASAGAAVDPAAAEAAVAAVEDELGDVLFSLVNVGRRMGVDAEGALRSTCRKFRDRWAWMEQAAWQQGRTIEDLSSEERETLWNEAKKRERS</sequence>
<name>A0A369MD80_EGGLN</name>
<dbReference type="RefSeq" id="WP_114534395.1">
    <property type="nucleotide sequence ID" value="NZ_AP025575.1"/>
</dbReference>
<dbReference type="PANTHER" id="PTHR30522">
    <property type="entry name" value="NUCLEOSIDE TRIPHOSPHATE PYROPHOSPHOHYDROLASE"/>
    <property type="match status" value="1"/>
</dbReference>
<keyword evidence="2" id="KW-0378">Hydrolase</keyword>
<dbReference type="InterPro" id="IPR048015">
    <property type="entry name" value="NTP-PPase_MazG-like_N"/>
</dbReference>
<dbReference type="Gene3D" id="1.10.287.1080">
    <property type="entry name" value="MazG-like"/>
    <property type="match status" value="2"/>
</dbReference>
<dbReference type="GO" id="GO:0006950">
    <property type="term" value="P:response to stress"/>
    <property type="evidence" value="ECO:0007669"/>
    <property type="project" value="UniProtKB-ARBA"/>
</dbReference>
<dbReference type="CDD" id="cd11529">
    <property type="entry name" value="NTP-PPase_MazG_Cterm"/>
    <property type="match status" value="1"/>
</dbReference>
<evidence type="ECO:0000313" key="3">
    <source>
        <dbReference type="Proteomes" id="UP000253970"/>
    </source>
</evidence>
<dbReference type="CDD" id="cd11528">
    <property type="entry name" value="NTP-PPase_MazG_Nterm"/>
    <property type="match status" value="1"/>
</dbReference>